<feature type="domain" description="EF-hand" evidence="4">
    <location>
        <begin position="19"/>
        <end position="54"/>
    </location>
</feature>
<keyword evidence="2" id="KW-0677">Repeat</keyword>
<evidence type="ECO:0000313" key="5">
    <source>
        <dbReference type="EMBL" id="KAH7549399.1"/>
    </source>
</evidence>
<reference evidence="5 6" key="1">
    <citation type="submission" date="2021-02" db="EMBL/GenBank/DDBJ databases">
        <title>Plant Genome Project.</title>
        <authorList>
            <person name="Zhang R.-G."/>
        </authorList>
    </citation>
    <scope>NUCLEOTIDE SEQUENCE [LARGE SCALE GENOMIC DNA]</scope>
    <source>
        <tissue evidence="5">Leaves</tissue>
    </source>
</reference>
<dbReference type="SUPFAM" id="SSF47473">
    <property type="entry name" value="EF-hand"/>
    <property type="match status" value="1"/>
</dbReference>
<evidence type="ECO:0000256" key="3">
    <source>
        <dbReference type="ARBA" id="ARBA00022837"/>
    </source>
</evidence>
<evidence type="ECO:0000313" key="6">
    <source>
        <dbReference type="Proteomes" id="UP000827721"/>
    </source>
</evidence>
<gene>
    <name evidence="5" type="ORF">JRO89_XS13G0025300</name>
</gene>
<comment type="caution">
    <text evidence="5">The sequence shown here is derived from an EMBL/GenBank/DDBJ whole genome shotgun (WGS) entry which is preliminary data.</text>
</comment>
<sequence length="158" mass="17397">MADSDSNSTPSSNNSVIAVSPEEMQRIFNQFDANGDGMISIDELGGVLKALGSSYTDEELRRVMDDVDTDKDGKISMSEFASFCRSSAADDELRDAFDLYDHNRNGLISATELHSVLQRLKMGCSKEYCVNMIKSVDSDGDGHVNFEEFRKMMGKSGP</sequence>
<feature type="domain" description="EF-hand" evidence="4">
    <location>
        <begin position="55"/>
        <end position="90"/>
    </location>
</feature>
<name>A0ABQ8H679_9ROSI</name>
<keyword evidence="1" id="KW-0479">Metal-binding</keyword>
<dbReference type="CDD" id="cd00051">
    <property type="entry name" value="EFh"/>
    <property type="match status" value="2"/>
</dbReference>
<organism evidence="5 6">
    <name type="scientific">Xanthoceras sorbifolium</name>
    <dbReference type="NCBI Taxonomy" id="99658"/>
    <lineage>
        <taxon>Eukaryota</taxon>
        <taxon>Viridiplantae</taxon>
        <taxon>Streptophyta</taxon>
        <taxon>Embryophyta</taxon>
        <taxon>Tracheophyta</taxon>
        <taxon>Spermatophyta</taxon>
        <taxon>Magnoliopsida</taxon>
        <taxon>eudicotyledons</taxon>
        <taxon>Gunneridae</taxon>
        <taxon>Pentapetalae</taxon>
        <taxon>rosids</taxon>
        <taxon>malvids</taxon>
        <taxon>Sapindales</taxon>
        <taxon>Sapindaceae</taxon>
        <taxon>Xanthoceroideae</taxon>
        <taxon>Xanthoceras</taxon>
    </lineage>
</organism>
<feature type="domain" description="EF-hand" evidence="4">
    <location>
        <begin position="91"/>
        <end position="123"/>
    </location>
</feature>
<dbReference type="InterPro" id="IPR039647">
    <property type="entry name" value="EF_hand_pair_protein_CML-like"/>
</dbReference>
<dbReference type="Proteomes" id="UP000827721">
    <property type="component" value="Unassembled WGS sequence"/>
</dbReference>
<dbReference type="SMART" id="SM00054">
    <property type="entry name" value="EFh"/>
    <property type="match status" value="4"/>
</dbReference>
<dbReference type="Gene3D" id="1.10.238.10">
    <property type="entry name" value="EF-hand"/>
    <property type="match status" value="2"/>
</dbReference>
<dbReference type="PANTHER" id="PTHR10891">
    <property type="entry name" value="EF-HAND CALCIUM-BINDING DOMAIN CONTAINING PROTEIN"/>
    <property type="match status" value="1"/>
</dbReference>
<dbReference type="PROSITE" id="PS00018">
    <property type="entry name" value="EF_HAND_1"/>
    <property type="match status" value="4"/>
</dbReference>
<evidence type="ECO:0000259" key="4">
    <source>
        <dbReference type="PROSITE" id="PS50222"/>
    </source>
</evidence>
<proteinExistence type="predicted"/>
<protein>
    <recommendedName>
        <fullName evidence="4">EF-hand domain-containing protein</fullName>
    </recommendedName>
</protein>
<evidence type="ECO:0000256" key="2">
    <source>
        <dbReference type="ARBA" id="ARBA00022737"/>
    </source>
</evidence>
<accession>A0ABQ8H679</accession>
<dbReference type="InterPro" id="IPR002048">
    <property type="entry name" value="EF_hand_dom"/>
</dbReference>
<dbReference type="EMBL" id="JAFEMO010000013">
    <property type="protein sequence ID" value="KAH7549399.1"/>
    <property type="molecule type" value="Genomic_DNA"/>
</dbReference>
<dbReference type="PROSITE" id="PS50222">
    <property type="entry name" value="EF_HAND_2"/>
    <property type="match status" value="4"/>
</dbReference>
<dbReference type="InterPro" id="IPR011992">
    <property type="entry name" value="EF-hand-dom_pair"/>
</dbReference>
<keyword evidence="6" id="KW-1185">Reference proteome</keyword>
<feature type="domain" description="EF-hand" evidence="4">
    <location>
        <begin position="124"/>
        <end position="158"/>
    </location>
</feature>
<keyword evidence="3" id="KW-0106">Calcium</keyword>
<evidence type="ECO:0000256" key="1">
    <source>
        <dbReference type="ARBA" id="ARBA00022723"/>
    </source>
</evidence>
<dbReference type="InterPro" id="IPR018247">
    <property type="entry name" value="EF_Hand_1_Ca_BS"/>
</dbReference>
<dbReference type="Pfam" id="PF13499">
    <property type="entry name" value="EF-hand_7"/>
    <property type="match status" value="2"/>
</dbReference>